<name>A0A0C9UY40_SPHS4</name>
<feature type="region of interest" description="Disordered" evidence="1">
    <location>
        <begin position="1"/>
        <end position="23"/>
    </location>
</feature>
<evidence type="ECO:0000256" key="1">
    <source>
        <dbReference type="SAM" id="MobiDB-lite"/>
    </source>
</evidence>
<accession>A0A0C9UY40</accession>
<keyword evidence="3" id="KW-1185">Reference proteome</keyword>
<protein>
    <submittedName>
        <fullName evidence="2">Uncharacterized protein</fullName>
    </submittedName>
</protein>
<dbReference type="EMBL" id="KN837270">
    <property type="protein sequence ID" value="KIJ30010.1"/>
    <property type="molecule type" value="Genomic_DNA"/>
</dbReference>
<feature type="compositionally biased region" description="Polar residues" evidence="1">
    <location>
        <begin position="7"/>
        <end position="23"/>
    </location>
</feature>
<reference evidence="2 3" key="1">
    <citation type="submission" date="2014-06" db="EMBL/GenBank/DDBJ databases">
        <title>Evolutionary Origins and Diversification of the Mycorrhizal Mutualists.</title>
        <authorList>
            <consortium name="DOE Joint Genome Institute"/>
            <consortium name="Mycorrhizal Genomics Consortium"/>
            <person name="Kohler A."/>
            <person name="Kuo A."/>
            <person name="Nagy L.G."/>
            <person name="Floudas D."/>
            <person name="Copeland A."/>
            <person name="Barry K.W."/>
            <person name="Cichocki N."/>
            <person name="Veneault-Fourrey C."/>
            <person name="LaButti K."/>
            <person name="Lindquist E.A."/>
            <person name="Lipzen A."/>
            <person name="Lundell T."/>
            <person name="Morin E."/>
            <person name="Murat C."/>
            <person name="Riley R."/>
            <person name="Ohm R."/>
            <person name="Sun H."/>
            <person name="Tunlid A."/>
            <person name="Henrissat B."/>
            <person name="Grigoriev I.V."/>
            <person name="Hibbett D.S."/>
            <person name="Martin F."/>
        </authorList>
    </citation>
    <scope>NUCLEOTIDE SEQUENCE [LARGE SCALE GENOMIC DNA]</scope>
    <source>
        <strain evidence="2 3">SS14</strain>
    </source>
</reference>
<dbReference type="Proteomes" id="UP000054279">
    <property type="component" value="Unassembled WGS sequence"/>
</dbReference>
<dbReference type="AlphaFoldDB" id="A0A0C9UY40"/>
<organism evidence="2 3">
    <name type="scientific">Sphaerobolus stellatus (strain SS14)</name>
    <dbReference type="NCBI Taxonomy" id="990650"/>
    <lineage>
        <taxon>Eukaryota</taxon>
        <taxon>Fungi</taxon>
        <taxon>Dikarya</taxon>
        <taxon>Basidiomycota</taxon>
        <taxon>Agaricomycotina</taxon>
        <taxon>Agaricomycetes</taxon>
        <taxon>Phallomycetidae</taxon>
        <taxon>Geastrales</taxon>
        <taxon>Sphaerobolaceae</taxon>
        <taxon>Sphaerobolus</taxon>
    </lineage>
</organism>
<evidence type="ECO:0000313" key="3">
    <source>
        <dbReference type="Proteomes" id="UP000054279"/>
    </source>
</evidence>
<sequence length="176" mass="19986">MEDWNTRRSGSNAQSKGTRKQNPLMQMAEGTMDLPSHNPPPRTVNRVLSLIKMTDNHMKLFLFPSFNLPIFLWHLLKKTDGEQCVPTSVLSMTQLAQENRELHGSASSPNAPLSSTAPSLMTQLAQENHEMHVPASSSSIERAVGRITEYDYYPMPRDLINWERLFGQLYGWNTTL</sequence>
<gene>
    <name evidence="2" type="ORF">M422DRAFT_268472</name>
</gene>
<proteinExistence type="predicted"/>
<evidence type="ECO:0000313" key="2">
    <source>
        <dbReference type="EMBL" id="KIJ30010.1"/>
    </source>
</evidence>
<dbReference type="HOGENOM" id="CLU_1526113_0_0_1"/>